<evidence type="ECO:0000256" key="2">
    <source>
        <dbReference type="ARBA" id="ARBA00000751"/>
    </source>
</evidence>
<dbReference type="CDD" id="cd15457">
    <property type="entry name" value="NADAR"/>
    <property type="match status" value="1"/>
</dbReference>
<dbReference type="InterPro" id="IPR012816">
    <property type="entry name" value="NADAR"/>
</dbReference>
<name>A0ABV8CJ78_9GAMM</name>
<proteinExistence type="predicted"/>
<protein>
    <submittedName>
        <fullName evidence="4">GNAT family N-acetyltransferase</fullName>
        <ecNumber evidence="4">2.3.1.-</ecNumber>
    </submittedName>
</protein>
<comment type="catalytic activity">
    <reaction evidence="1">
        <text>5-amino-6-(5-phospho-D-ribosylamino)uracil + H2O = 5,6-diaminouracil + D-ribose 5-phosphate</text>
        <dbReference type="Rhea" id="RHEA:55020"/>
        <dbReference type="ChEBI" id="CHEBI:15377"/>
        <dbReference type="ChEBI" id="CHEBI:46252"/>
        <dbReference type="ChEBI" id="CHEBI:58453"/>
        <dbReference type="ChEBI" id="CHEBI:78346"/>
    </reaction>
</comment>
<dbReference type="RefSeq" id="WP_377150046.1">
    <property type="nucleotide sequence ID" value="NZ_JBHSAF010000001.1"/>
</dbReference>
<comment type="caution">
    <text evidence="4">The sequence shown here is derived from an EMBL/GenBank/DDBJ whole genome shotgun (WGS) entry which is preliminary data.</text>
</comment>
<dbReference type="SUPFAM" id="SSF143990">
    <property type="entry name" value="YbiA-like"/>
    <property type="match status" value="1"/>
</dbReference>
<gene>
    <name evidence="4" type="ORF">ACFOSS_01125</name>
</gene>
<organism evidence="4 5">
    <name type="scientific">Pseudaeromonas sharmana</name>
    <dbReference type="NCBI Taxonomy" id="328412"/>
    <lineage>
        <taxon>Bacteria</taxon>
        <taxon>Pseudomonadati</taxon>
        <taxon>Pseudomonadota</taxon>
        <taxon>Gammaproteobacteria</taxon>
        <taxon>Aeromonadales</taxon>
        <taxon>Aeromonadaceae</taxon>
        <taxon>Pseudaeromonas</taxon>
    </lineage>
</organism>
<keyword evidence="4" id="KW-0808">Transferase</keyword>
<comment type="catalytic activity">
    <reaction evidence="2">
        <text>2,5-diamino-6-hydroxy-4-(5-phosphoribosylamino)-pyrimidine + H2O = 2,5,6-triamino-4-hydroxypyrimidine + D-ribose 5-phosphate</text>
        <dbReference type="Rhea" id="RHEA:23436"/>
        <dbReference type="ChEBI" id="CHEBI:15377"/>
        <dbReference type="ChEBI" id="CHEBI:58614"/>
        <dbReference type="ChEBI" id="CHEBI:78346"/>
        <dbReference type="ChEBI" id="CHEBI:137796"/>
    </reaction>
</comment>
<evidence type="ECO:0000313" key="5">
    <source>
        <dbReference type="Proteomes" id="UP001595692"/>
    </source>
</evidence>
<dbReference type="InterPro" id="IPR037238">
    <property type="entry name" value="YbiA-like_sf"/>
</dbReference>
<evidence type="ECO:0000259" key="3">
    <source>
        <dbReference type="PROSITE" id="PS51186"/>
    </source>
</evidence>
<sequence>MINAGILEQAGVSSAWLALVSRHQVAPLTYLPFWGPIPTSGSASGKGCLCQWWPATIVWEGNTFATAEHFMMAAKARLFGDHAIHARIAASHDPAEAQYLGRKVSGYDEGVWSAARYAIVEQGNWLKFSQHPELASYLLSTERQVLVSANPTDTIWSIGRNEDHPDVAAPARWRGANLLGFALMAVRSRLRTALWQQRLQLLPTQGQDLPLLWVMQSDEQACRCAGVVARSEADFMRHWSQQLQDPQVLSRSLFLDGELMGHLVCYRLHEEWHIGYWLHRDRWQQGIMTAALTMFLPLCPPCPLFAWVAHGNQSSVRVLEKQGFIAVGEANSEHHFRRAQR</sequence>
<feature type="domain" description="N-acetyltransferase" evidence="3">
    <location>
        <begin position="199"/>
        <end position="341"/>
    </location>
</feature>
<dbReference type="Pfam" id="PF08719">
    <property type="entry name" value="NADAR"/>
    <property type="match status" value="1"/>
</dbReference>
<dbReference type="Gene3D" id="3.40.630.30">
    <property type="match status" value="1"/>
</dbReference>
<keyword evidence="5" id="KW-1185">Reference proteome</keyword>
<dbReference type="Gene3D" id="1.10.357.40">
    <property type="entry name" value="YbiA-like"/>
    <property type="match status" value="1"/>
</dbReference>
<dbReference type="InterPro" id="IPR000182">
    <property type="entry name" value="GNAT_dom"/>
</dbReference>
<dbReference type="EC" id="2.3.1.-" evidence="4"/>
<dbReference type="InterPro" id="IPR016181">
    <property type="entry name" value="Acyl_CoA_acyltransferase"/>
</dbReference>
<dbReference type="PANTHER" id="PTHR43328">
    <property type="entry name" value="ACETYLTRANSFERASE-RELATED"/>
    <property type="match status" value="1"/>
</dbReference>
<evidence type="ECO:0000313" key="4">
    <source>
        <dbReference type="EMBL" id="MFC3912069.1"/>
    </source>
</evidence>
<dbReference type="EMBL" id="JBHSAF010000001">
    <property type="protein sequence ID" value="MFC3912069.1"/>
    <property type="molecule type" value="Genomic_DNA"/>
</dbReference>
<dbReference type="Proteomes" id="UP001595692">
    <property type="component" value="Unassembled WGS sequence"/>
</dbReference>
<accession>A0ABV8CJ78</accession>
<dbReference type="Pfam" id="PF13302">
    <property type="entry name" value="Acetyltransf_3"/>
    <property type="match status" value="1"/>
</dbReference>
<dbReference type="SUPFAM" id="SSF55729">
    <property type="entry name" value="Acyl-CoA N-acyltransferases (Nat)"/>
    <property type="match status" value="1"/>
</dbReference>
<evidence type="ECO:0000256" key="1">
    <source>
        <dbReference type="ARBA" id="ARBA00000022"/>
    </source>
</evidence>
<dbReference type="NCBIfam" id="TIGR02464">
    <property type="entry name" value="ribofla_fusion"/>
    <property type="match status" value="1"/>
</dbReference>
<dbReference type="GO" id="GO:0016746">
    <property type="term" value="F:acyltransferase activity"/>
    <property type="evidence" value="ECO:0007669"/>
    <property type="project" value="UniProtKB-KW"/>
</dbReference>
<dbReference type="PROSITE" id="PS51186">
    <property type="entry name" value="GNAT"/>
    <property type="match status" value="1"/>
</dbReference>
<dbReference type="PANTHER" id="PTHR43328:SF1">
    <property type="entry name" value="N-ACETYLTRANSFERASE DOMAIN-CONTAINING PROTEIN"/>
    <property type="match status" value="1"/>
</dbReference>
<keyword evidence="4" id="KW-0012">Acyltransferase</keyword>
<reference evidence="5" key="1">
    <citation type="journal article" date="2019" name="Int. J. Syst. Evol. Microbiol.">
        <title>The Global Catalogue of Microorganisms (GCM) 10K type strain sequencing project: providing services to taxonomists for standard genome sequencing and annotation.</title>
        <authorList>
            <consortium name="The Broad Institute Genomics Platform"/>
            <consortium name="The Broad Institute Genome Sequencing Center for Infectious Disease"/>
            <person name="Wu L."/>
            <person name="Ma J."/>
        </authorList>
    </citation>
    <scope>NUCLEOTIDE SEQUENCE [LARGE SCALE GENOMIC DNA]</scope>
    <source>
        <strain evidence="5">CCUG 54939</strain>
    </source>
</reference>